<evidence type="ECO:0008006" key="3">
    <source>
        <dbReference type="Google" id="ProtNLM"/>
    </source>
</evidence>
<name>A0A6H5IN34_9HYME</name>
<dbReference type="PANTHER" id="PTHR11012">
    <property type="entry name" value="PROTEIN KINASE-LIKE DOMAIN-CONTAINING"/>
    <property type="match status" value="1"/>
</dbReference>
<accession>A0A6H5IN34</accession>
<dbReference type="EMBL" id="CADCXV010000928">
    <property type="protein sequence ID" value="CAB0038906.1"/>
    <property type="molecule type" value="Genomic_DNA"/>
</dbReference>
<organism evidence="1 2">
    <name type="scientific">Trichogramma brassicae</name>
    <dbReference type="NCBI Taxonomy" id="86971"/>
    <lineage>
        <taxon>Eukaryota</taxon>
        <taxon>Metazoa</taxon>
        <taxon>Ecdysozoa</taxon>
        <taxon>Arthropoda</taxon>
        <taxon>Hexapoda</taxon>
        <taxon>Insecta</taxon>
        <taxon>Pterygota</taxon>
        <taxon>Neoptera</taxon>
        <taxon>Endopterygota</taxon>
        <taxon>Hymenoptera</taxon>
        <taxon>Apocrita</taxon>
        <taxon>Proctotrupomorpha</taxon>
        <taxon>Chalcidoidea</taxon>
        <taxon>Trichogrammatidae</taxon>
        <taxon>Trichogramma</taxon>
    </lineage>
</organism>
<sequence>MSKDAEALQSVSKYFTEDSLRKIVAKVEKKGEQEVEILSWSFGEASEKGDGYLSTIDRVAIQGKVDGKVVETRIVVKSLPNNIGRRKTYRNAEFFKNEINFYVEIVPAFEKFLKSKNQSSFLVLPDFLDYHLDGEEDFIALKDASPLGFGPSSRQNCPSYDEFVNILLVMARFHAVSFAYKDQNREHFKTLASSLSETYFREDLYESYYKRFQDVVIFF</sequence>
<dbReference type="InterPro" id="IPR004119">
    <property type="entry name" value="EcKL"/>
</dbReference>
<dbReference type="Proteomes" id="UP000479190">
    <property type="component" value="Unassembled WGS sequence"/>
</dbReference>
<evidence type="ECO:0000313" key="2">
    <source>
        <dbReference type="Proteomes" id="UP000479190"/>
    </source>
</evidence>
<evidence type="ECO:0000313" key="1">
    <source>
        <dbReference type="EMBL" id="CAB0038906.1"/>
    </source>
</evidence>
<dbReference type="PANTHER" id="PTHR11012:SF30">
    <property type="entry name" value="PROTEIN KINASE-LIKE DOMAIN-CONTAINING"/>
    <property type="match status" value="1"/>
</dbReference>
<reference evidence="1 2" key="1">
    <citation type="submission" date="2020-02" db="EMBL/GenBank/DDBJ databases">
        <authorList>
            <person name="Ferguson B K."/>
        </authorList>
    </citation>
    <scope>NUCLEOTIDE SEQUENCE [LARGE SCALE GENOMIC DNA]</scope>
</reference>
<proteinExistence type="predicted"/>
<dbReference type="AlphaFoldDB" id="A0A6H5IN34"/>
<protein>
    <recommendedName>
        <fullName evidence="3">CHK kinase-like domain-containing protein</fullName>
    </recommendedName>
</protein>
<keyword evidence="2" id="KW-1185">Reference proteome</keyword>
<dbReference type="OrthoDB" id="5396515at2759"/>
<dbReference type="Pfam" id="PF02958">
    <property type="entry name" value="EcKL"/>
    <property type="match status" value="1"/>
</dbReference>
<gene>
    <name evidence="1" type="ORF">TBRA_LOCUS10673</name>
</gene>